<dbReference type="RefSeq" id="WP_108735482.1">
    <property type="nucleotide sequence ID" value="NZ_CP020919.1"/>
</dbReference>
<dbReference type="PROSITE" id="PS51257">
    <property type="entry name" value="PROKAR_LIPOPROTEIN"/>
    <property type="match status" value="1"/>
</dbReference>
<dbReference type="EMBL" id="CP020919">
    <property type="protein sequence ID" value="AWG23808.1"/>
    <property type="molecule type" value="Genomic_DNA"/>
</dbReference>
<dbReference type="AlphaFoldDB" id="A0A2S1LJA9"/>
<dbReference type="OrthoDB" id="9809488at2"/>
<proteinExistence type="predicted"/>
<reference evidence="2 3" key="1">
    <citation type="submission" date="2017-04" db="EMBL/GenBank/DDBJ databases">
        <title>Complete genome sequence of Flavobacterium kingsejong AJ004.</title>
        <authorList>
            <person name="Lee P.C."/>
        </authorList>
    </citation>
    <scope>NUCLEOTIDE SEQUENCE [LARGE SCALE GENOMIC DNA]</scope>
    <source>
        <strain evidence="2 3">AJ004</strain>
    </source>
</reference>
<dbReference type="GO" id="GO:0004222">
    <property type="term" value="F:metalloendopeptidase activity"/>
    <property type="evidence" value="ECO:0007669"/>
    <property type="project" value="TreeGrafter"/>
</dbReference>
<dbReference type="KEGG" id="fki:FK004_00480"/>
<protein>
    <recommendedName>
        <fullName evidence="1">M23ase beta-sheet core domain-containing protein</fullName>
    </recommendedName>
</protein>
<dbReference type="Proteomes" id="UP000244677">
    <property type="component" value="Chromosome"/>
</dbReference>
<evidence type="ECO:0000259" key="1">
    <source>
        <dbReference type="Pfam" id="PF01551"/>
    </source>
</evidence>
<dbReference type="InterPro" id="IPR011055">
    <property type="entry name" value="Dup_hybrid_motif"/>
</dbReference>
<dbReference type="PANTHER" id="PTHR21666:SF270">
    <property type="entry name" value="MUREIN HYDROLASE ACTIVATOR ENVC"/>
    <property type="match status" value="1"/>
</dbReference>
<accession>A0A2S1LJA9</accession>
<sequence length="234" mass="26482">MKLFKYTVYTLIFAIVLLLTSCVDTLMGDEGKYDEDIYLNYNTKTVLELPFDGEWYINAGGKSLEENHHFAPYRHQRYAMDVVQRVNGKMIFTGDGTKNENYYCFGKRLNAPGDGRIVTVVNNVEDNVPGILNEEQVWGNYIVIDHLNGEYSCMVHFKKNSIIVAEGDNVLRGQMVGQVGNSGNSNGPHLHYHLQTTASRLTGVGLPVQFLNYYANDVFIERGEPITSQIVRKN</sequence>
<gene>
    <name evidence="2" type="ORF">FK004_00480</name>
</gene>
<dbReference type="Pfam" id="PF01551">
    <property type="entry name" value="Peptidase_M23"/>
    <property type="match status" value="1"/>
</dbReference>
<dbReference type="InterPro" id="IPR050570">
    <property type="entry name" value="Cell_wall_metabolism_enzyme"/>
</dbReference>
<dbReference type="PANTHER" id="PTHR21666">
    <property type="entry name" value="PEPTIDASE-RELATED"/>
    <property type="match status" value="1"/>
</dbReference>
<keyword evidence="3" id="KW-1185">Reference proteome</keyword>
<dbReference type="Gene3D" id="2.70.70.10">
    <property type="entry name" value="Glucose Permease (Domain IIA)"/>
    <property type="match status" value="1"/>
</dbReference>
<evidence type="ECO:0000313" key="2">
    <source>
        <dbReference type="EMBL" id="AWG23808.1"/>
    </source>
</evidence>
<organism evidence="2 3">
    <name type="scientific">Flavobacterium kingsejongi</name>
    <dbReference type="NCBI Taxonomy" id="1678728"/>
    <lineage>
        <taxon>Bacteria</taxon>
        <taxon>Pseudomonadati</taxon>
        <taxon>Bacteroidota</taxon>
        <taxon>Flavobacteriia</taxon>
        <taxon>Flavobacteriales</taxon>
        <taxon>Flavobacteriaceae</taxon>
        <taxon>Flavobacterium</taxon>
    </lineage>
</organism>
<dbReference type="SUPFAM" id="SSF51261">
    <property type="entry name" value="Duplicated hybrid motif"/>
    <property type="match status" value="1"/>
</dbReference>
<name>A0A2S1LJA9_9FLAO</name>
<feature type="domain" description="M23ase beta-sheet core" evidence="1">
    <location>
        <begin position="108"/>
        <end position="198"/>
    </location>
</feature>
<dbReference type="InterPro" id="IPR016047">
    <property type="entry name" value="M23ase_b-sheet_dom"/>
</dbReference>
<dbReference type="CDD" id="cd12797">
    <property type="entry name" value="M23_peptidase"/>
    <property type="match status" value="1"/>
</dbReference>
<evidence type="ECO:0000313" key="3">
    <source>
        <dbReference type="Proteomes" id="UP000244677"/>
    </source>
</evidence>